<dbReference type="PANTHER" id="PTHR12219">
    <property type="entry name" value="NADH-UBIQUINONE OXIDOREDUCTASE"/>
    <property type="match status" value="1"/>
</dbReference>
<feature type="compositionally biased region" description="Polar residues" evidence="10">
    <location>
        <begin position="169"/>
        <end position="179"/>
    </location>
</feature>
<dbReference type="Gene3D" id="3.30.160.190">
    <property type="entry name" value="atu1810 like domain"/>
    <property type="match status" value="1"/>
</dbReference>
<protein>
    <recommendedName>
        <fullName evidence="9">NADH dehydrogenase [ubiquinone] iron-sulfur protein 4, mitochondrial</fullName>
    </recommendedName>
</protein>
<keyword evidence="3 9" id="KW-0679">Respiratory chain</keyword>
<dbReference type="InterPro" id="IPR038532">
    <property type="entry name" value="NDUFS4-like_sf"/>
</dbReference>
<evidence type="ECO:0000313" key="12">
    <source>
        <dbReference type="Proteomes" id="UP000007014"/>
    </source>
</evidence>
<evidence type="ECO:0000313" key="11">
    <source>
        <dbReference type="EMBL" id="BAM81458.1"/>
    </source>
</evidence>
<evidence type="ECO:0000256" key="1">
    <source>
        <dbReference type="ARBA" id="ARBA00005882"/>
    </source>
</evidence>
<dbReference type="AlphaFoldDB" id="M1VJG6"/>
<keyword evidence="12" id="KW-1185">Reference proteome</keyword>
<keyword evidence="8 9" id="KW-0472">Membrane</keyword>
<dbReference type="PANTHER" id="PTHR12219:SF8">
    <property type="entry name" value="NADH DEHYDROGENASE [UBIQUINONE] IRON-SULFUR PROTEIN 4, MITOCHONDRIAL"/>
    <property type="match status" value="1"/>
</dbReference>
<dbReference type="HOGENOM" id="CLU_1505584_0_0_1"/>
<dbReference type="InterPro" id="IPR006885">
    <property type="entry name" value="NADH_UbQ_FeS_4_mit-like"/>
</dbReference>
<dbReference type="STRING" id="280699.M1VJG6"/>
<dbReference type="OMA" id="GKSMVHQ"/>
<keyword evidence="7 9" id="KW-0496">Mitochondrion</keyword>
<comment type="similarity">
    <text evidence="1 9">Belongs to the complex I NDUFS4 subunit family.</text>
</comment>
<accession>M1VJG6</accession>
<keyword evidence="6 9" id="KW-0249">Electron transport</keyword>
<dbReference type="Gramene" id="CMO080CT">
    <property type="protein sequence ID" value="CMO080CT"/>
    <property type="gene ID" value="CMO080C"/>
</dbReference>
<comment type="subcellular location">
    <subcellularLocation>
        <location evidence="9">Mitochondrion inner membrane</location>
        <topology evidence="9">Peripheral membrane protein</topology>
        <orientation evidence="9">Matrix side</orientation>
    </subcellularLocation>
</comment>
<proteinExistence type="inferred from homology"/>
<dbReference type="RefSeq" id="XP_005537494.1">
    <property type="nucleotide sequence ID" value="XM_005537437.1"/>
</dbReference>
<evidence type="ECO:0000256" key="6">
    <source>
        <dbReference type="ARBA" id="ARBA00022982"/>
    </source>
</evidence>
<evidence type="ECO:0000256" key="7">
    <source>
        <dbReference type="ARBA" id="ARBA00023128"/>
    </source>
</evidence>
<evidence type="ECO:0000256" key="5">
    <source>
        <dbReference type="ARBA" id="ARBA00022946"/>
    </source>
</evidence>
<sequence>MAYVLHRASGLWKHILQRQNPLSGQRRLFEDTRGALGRVSGTPDEHRSRRLRIYRPARSATQQGRGSRTQLWKAEFEVQDGFGRWTNPLMGWYSSGDPLSQTTLTFSSKEAAIQYAEKYGFQYVVYDPHEEPLHERKIAPFTRSMVHHWRHEGIPRYSTWNEPTEETECSSQHSPSNKP</sequence>
<evidence type="ECO:0000256" key="3">
    <source>
        <dbReference type="ARBA" id="ARBA00022660"/>
    </source>
</evidence>
<dbReference type="OrthoDB" id="3089at2759"/>
<dbReference type="EMBL" id="AP006497">
    <property type="protein sequence ID" value="BAM81458.1"/>
    <property type="molecule type" value="Genomic_DNA"/>
</dbReference>
<dbReference type="GO" id="GO:0022900">
    <property type="term" value="P:electron transport chain"/>
    <property type="evidence" value="ECO:0007669"/>
    <property type="project" value="InterPro"/>
</dbReference>
<dbReference type="Pfam" id="PF04800">
    <property type="entry name" value="NDUS4"/>
    <property type="match status" value="1"/>
</dbReference>
<comment type="function">
    <text evidence="9">Accessory subunit of the mitochondrial membrane respiratory chain NADH dehydrogenase (Complex I), that is believed not to be involved in catalysis. Complex I functions in the transfer of electrons from NADH to the respiratory chain. The immediate electron acceptor for the enzyme is believed to be ubiquinone.</text>
</comment>
<dbReference type="KEGG" id="cme:CYME_CMO080C"/>
<evidence type="ECO:0000256" key="2">
    <source>
        <dbReference type="ARBA" id="ARBA00022448"/>
    </source>
</evidence>
<evidence type="ECO:0000256" key="9">
    <source>
        <dbReference type="RuleBase" id="RU367010"/>
    </source>
</evidence>
<dbReference type="eggNOG" id="KOG3389">
    <property type="taxonomic scope" value="Eukaryota"/>
</dbReference>
<dbReference type="GeneID" id="16995571"/>
<dbReference type="Proteomes" id="UP000007014">
    <property type="component" value="Chromosome 15"/>
</dbReference>
<feature type="region of interest" description="Disordered" evidence="10">
    <location>
        <begin position="158"/>
        <end position="179"/>
    </location>
</feature>
<evidence type="ECO:0000256" key="10">
    <source>
        <dbReference type="SAM" id="MobiDB-lite"/>
    </source>
</evidence>
<gene>
    <name evidence="11" type="ORF">CYME_CMO080C</name>
</gene>
<reference evidence="11 12" key="1">
    <citation type="journal article" date="2004" name="Nature">
        <title>Genome sequence of the ultrasmall unicellular red alga Cyanidioschyzon merolae 10D.</title>
        <authorList>
            <person name="Matsuzaki M."/>
            <person name="Misumi O."/>
            <person name="Shin-i T."/>
            <person name="Maruyama S."/>
            <person name="Takahara M."/>
            <person name="Miyagishima S."/>
            <person name="Mori T."/>
            <person name="Nishida K."/>
            <person name="Yagisawa F."/>
            <person name="Nishida K."/>
            <person name="Yoshida Y."/>
            <person name="Nishimura Y."/>
            <person name="Nakao S."/>
            <person name="Kobayashi T."/>
            <person name="Momoyama Y."/>
            <person name="Higashiyama T."/>
            <person name="Minoda A."/>
            <person name="Sano M."/>
            <person name="Nomoto H."/>
            <person name="Oishi K."/>
            <person name="Hayashi H."/>
            <person name="Ohta F."/>
            <person name="Nishizaka S."/>
            <person name="Haga S."/>
            <person name="Miura S."/>
            <person name="Morishita T."/>
            <person name="Kabeya Y."/>
            <person name="Terasawa K."/>
            <person name="Suzuki Y."/>
            <person name="Ishii Y."/>
            <person name="Asakawa S."/>
            <person name="Takano H."/>
            <person name="Ohta N."/>
            <person name="Kuroiwa H."/>
            <person name="Tanaka K."/>
            <person name="Shimizu N."/>
            <person name="Sugano S."/>
            <person name="Sato N."/>
            <person name="Nozaki H."/>
            <person name="Ogasawara N."/>
            <person name="Kohara Y."/>
            <person name="Kuroiwa T."/>
        </authorList>
    </citation>
    <scope>NUCLEOTIDE SEQUENCE [LARGE SCALE GENOMIC DNA]</scope>
    <source>
        <strain evidence="11 12">10D</strain>
    </source>
</reference>
<evidence type="ECO:0000256" key="8">
    <source>
        <dbReference type="ARBA" id="ARBA00023136"/>
    </source>
</evidence>
<keyword evidence="2 9" id="KW-0813">Transport</keyword>
<keyword evidence="4 9" id="KW-0999">Mitochondrion inner membrane</keyword>
<keyword evidence="5 9" id="KW-0809">Transit peptide</keyword>
<organism evidence="11 12">
    <name type="scientific">Cyanidioschyzon merolae (strain NIES-3377 / 10D)</name>
    <name type="common">Unicellular red alga</name>
    <dbReference type="NCBI Taxonomy" id="280699"/>
    <lineage>
        <taxon>Eukaryota</taxon>
        <taxon>Rhodophyta</taxon>
        <taxon>Bangiophyceae</taxon>
        <taxon>Cyanidiales</taxon>
        <taxon>Cyanidiaceae</taxon>
        <taxon>Cyanidioschyzon</taxon>
    </lineage>
</organism>
<reference evidence="11 12" key="2">
    <citation type="journal article" date="2007" name="BMC Biol.">
        <title>A 100%-complete sequence reveals unusually simple genomic features in the hot-spring red alga Cyanidioschyzon merolae.</title>
        <authorList>
            <person name="Nozaki H."/>
            <person name="Takano H."/>
            <person name="Misumi O."/>
            <person name="Terasawa K."/>
            <person name="Matsuzaki M."/>
            <person name="Maruyama S."/>
            <person name="Nishida K."/>
            <person name="Yagisawa F."/>
            <person name="Yoshida Y."/>
            <person name="Fujiwara T."/>
            <person name="Takio S."/>
            <person name="Tamura K."/>
            <person name="Chung S.J."/>
            <person name="Nakamura S."/>
            <person name="Kuroiwa H."/>
            <person name="Tanaka K."/>
            <person name="Sato N."/>
            <person name="Kuroiwa T."/>
        </authorList>
    </citation>
    <scope>NUCLEOTIDE SEQUENCE [LARGE SCALE GENOMIC DNA]</scope>
    <source>
        <strain evidence="11 12">10D</strain>
    </source>
</reference>
<dbReference type="GO" id="GO:0005743">
    <property type="term" value="C:mitochondrial inner membrane"/>
    <property type="evidence" value="ECO:0007669"/>
    <property type="project" value="UniProtKB-SubCell"/>
</dbReference>
<name>M1VJG6_CYAM1</name>
<evidence type="ECO:0000256" key="4">
    <source>
        <dbReference type="ARBA" id="ARBA00022792"/>
    </source>
</evidence>